<dbReference type="PANTHER" id="PTHR11527">
    <property type="entry name" value="HEAT-SHOCK PROTEIN 20 FAMILY MEMBER"/>
    <property type="match status" value="1"/>
</dbReference>
<dbReference type="RefSeq" id="WP_213145145.1">
    <property type="nucleotide sequence ID" value="NZ_JAGYPE020000049.1"/>
</dbReference>
<dbReference type="PROSITE" id="PS01031">
    <property type="entry name" value="SHSP"/>
    <property type="match status" value="1"/>
</dbReference>
<name>A0A942YD28_9BACI</name>
<comment type="similarity">
    <text evidence="1 2">Belongs to the small heat shock protein (HSP20) family.</text>
</comment>
<dbReference type="SUPFAM" id="SSF49764">
    <property type="entry name" value="HSP20-like chaperones"/>
    <property type="match status" value="1"/>
</dbReference>
<dbReference type="AlphaFoldDB" id="A0A942YD28"/>
<dbReference type="CDD" id="cd06464">
    <property type="entry name" value="ACD_sHsps-like"/>
    <property type="match status" value="1"/>
</dbReference>
<keyword evidence="6" id="KW-1185">Reference proteome</keyword>
<comment type="caution">
    <text evidence="4">The sequence shown here is derived from an EMBL/GenBank/DDBJ whole genome shotgun (WGS) entry which is preliminary data.</text>
</comment>
<dbReference type="Pfam" id="PF00011">
    <property type="entry name" value="HSP20"/>
    <property type="match status" value="1"/>
</dbReference>
<evidence type="ECO:0000313" key="4">
    <source>
        <dbReference type="EMBL" id="MBS4185335.1"/>
    </source>
</evidence>
<dbReference type="InterPro" id="IPR002068">
    <property type="entry name" value="A-crystallin/Hsp20_dom"/>
</dbReference>
<proteinExistence type="inferred from homology"/>
<sequence>MMEIDKLKKWMDAAHSFQSEDFWNNIFDSKQTSAAPFNPQTISDFFPKCDLFEEDNMLILEAEVPGLERDHLNISIQQQVLTIKGEFKSLQTNRKYHIKERANRKFKKELILPYPTVSQQIKTDIKNGILMIFMPINLEEVEDIPITFNSTAPE</sequence>
<evidence type="ECO:0000259" key="3">
    <source>
        <dbReference type="PROSITE" id="PS01031"/>
    </source>
</evidence>
<evidence type="ECO:0000313" key="5">
    <source>
        <dbReference type="EMBL" id="MCH6268136.1"/>
    </source>
</evidence>
<feature type="domain" description="SHSP" evidence="3">
    <location>
        <begin position="40"/>
        <end position="149"/>
    </location>
</feature>
<dbReference type="EMBL" id="JAGYPE020000049">
    <property type="protein sequence ID" value="MCH6268136.1"/>
    <property type="molecule type" value="Genomic_DNA"/>
</dbReference>
<accession>A0A942YD28</accession>
<evidence type="ECO:0000313" key="6">
    <source>
        <dbReference type="Proteomes" id="UP000677265"/>
    </source>
</evidence>
<evidence type="ECO:0000256" key="2">
    <source>
        <dbReference type="RuleBase" id="RU003616"/>
    </source>
</evidence>
<protein>
    <submittedName>
        <fullName evidence="4">Hsp20/alpha crystallin family protein</fullName>
    </submittedName>
</protein>
<organism evidence="4">
    <name type="scientific">Neobacillus citreus</name>
    <dbReference type="NCBI Taxonomy" id="2833578"/>
    <lineage>
        <taxon>Bacteria</taxon>
        <taxon>Bacillati</taxon>
        <taxon>Bacillota</taxon>
        <taxon>Bacilli</taxon>
        <taxon>Bacillales</taxon>
        <taxon>Bacillaceae</taxon>
        <taxon>Neobacillus</taxon>
    </lineage>
</organism>
<reference evidence="4" key="1">
    <citation type="submission" date="2021-05" db="EMBL/GenBank/DDBJ databases">
        <title>Novel Bacillus species.</title>
        <authorList>
            <person name="Liu G."/>
        </authorList>
    </citation>
    <scope>NUCLEOTIDE SEQUENCE</scope>
    <source>
        <strain evidence="4 6">FJAT-50051</strain>
    </source>
</reference>
<evidence type="ECO:0000256" key="1">
    <source>
        <dbReference type="PROSITE-ProRule" id="PRU00285"/>
    </source>
</evidence>
<gene>
    <name evidence="5" type="ORF">KHB02_021640</name>
    <name evidence="4" type="ORF">KHB02_28525</name>
</gene>
<dbReference type="EMBL" id="JAGYPE010000005">
    <property type="protein sequence ID" value="MBS4185335.1"/>
    <property type="molecule type" value="Genomic_DNA"/>
</dbReference>
<dbReference type="InterPro" id="IPR031107">
    <property type="entry name" value="Small_HSP"/>
</dbReference>
<dbReference type="InterPro" id="IPR008978">
    <property type="entry name" value="HSP20-like_chaperone"/>
</dbReference>
<dbReference type="Gene3D" id="2.60.40.790">
    <property type="match status" value="1"/>
</dbReference>
<dbReference type="Proteomes" id="UP000677265">
    <property type="component" value="Unassembled WGS sequence"/>
</dbReference>